<evidence type="ECO:0000256" key="10">
    <source>
        <dbReference type="PIRNR" id="PIRNR038995"/>
    </source>
</evidence>
<name>A0A9Q5I041_SANBA</name>
<evidence type="ECO:0000256" key="2">
    <source>
        <dbReference type="ARBA" id="ARBA00004604"/>
    </source>
</evidence>
<feature type="region of interest" description="Disordered" evidence="11">
    <location>
        <begin position="383"/>
        <end position="419"/>
    </location>
</feature>
<feature type="compositionally biased region" description="Basic and acidic residues" evidence="11">
    <location>
        <begin position="392"/>
        <end position="402"/>
    </location>
</feature>
<dbReference type="Proteomes" id="UP000757232">
    <property type="component" value="Unassembled WGS sequence"/>
</dbReference>
<evidence type="ECO:0000256" key="7">
    <source>
        <dbReference type="ARBA" id="ARBA00023242"/>
    </source>
</evidence>
<feature type="region of interest" description="Disordered" evidence="11">
    <location>
        <begin position="294"/>
        <end position="321"/>
    </location>
</feature>
<evidence type="ECO:0000313" key="13">
    <source>
        <dbReference type="Proteomes" id="UP000757232"/>
    </source>
</evidence>
<dbReference type="OrthoDB" id="10255118at2759"/>
<dbReference type="InterPro" id="IPR026258">
    <property type="entry name" value="SRP68"/>
</dbReference>
<keyword evidence="7" id="KW-0539">Nucleus</keyword>
<evidence type="ECO:0000256" key="9">
    <source>
        <dbReference type="ARBA" id="ARBA00029498"/>
    </source>
</evidence>
<dbReference type="CDD" id="cd15481">
    <property type="entry name" value="SRP68-RBD"/>
    <property type="match status" value="1"/>
</dbReference>
<dbReference type="GO" id="GO:0005786">
    <property type="term" value="C:signal recognition particle, endoplasmic reticulum targeting"/>
    <property type="evidence" value="ECO:0007669"/>
    <property type="project" value="UniProtKB-KW"/>
</dbReference>
<dbReference type="GO" id="GO:0030942">
    <property type="term" value="F:endoplasmic reticulum signal peptide binding"/>
    <property type="evidence" value="ECO:0007669"/>
    <property type="project" value="InterPro"/>
</dbReference>
<evidence type="ECO:0000256" key="5">
    <source>
        <dbReference type="ARBA" id="ARBA00022884"/>
    </source>
</evidence>
<comment type="function">
    <text evidence="10">Component of the signal recognition particle (SRP) complex, a ribonucleoprotein complex that mediates the cotranslational targeting of secretory and membrane proteins to the endoplasmic reticulum (ER). The SRP complex interacts with the signal sequence in nascent secretory and membrane proteins and directs them to the membrane of the ER.</text>
</comment>
<dbReference type="EMBL" id="LNZH02000161">
    <property type="protein sequence ID" value="OCB89230.1"/>
    <property type="molecule type" value="Genomic_DNA"/>
</dbReference>
<dbReference type="GO" id="GO:0006614">
    <property type="term" value="P:SRP-dependent cotranslational protein targeting to membrane"/>
    <property type="evidence" value="ECO:0007669"/>
    <property type="project" value="InterPro"/>
</dbReference>
<keyword evidence="5 10" id="KW-0694">RNA-binding</keyword>
<keyword evidence="13" id="KW-1185">Reference proteome</keyword>
<dbReference type="InterPro" id="IPR034652">
    <property type="entry name" value="SRP68-RBD"/>
</dbReference>
<evidence type="ECO:0000256" key="6">
    <source>
        <dbReference type="ARBA" id="ARBA00023135"/>
    </source>
</evidence>
<organism evidence="12 13">
    <name type="scientific">Sanghuangporus baumii</name>
    <name type="common">Phellinus baumii</name>
    <dbReference type="NCBI Taxonomy" id="108892"/>
    <lineage>
        <taxon>Eukaryota</taxon>
        <taxon>Fungi</taxon>
        <taxon>Dikarya</taxon>
        <taxon>Basidiomycota</taxon>
        <taxon>Agaricomycotina</taxon>
        <taxon>Agaricomycetes</taxon>
        <taxon>Hymenochaetales</taxon>
        <taxon>Hymenochaetaceae</taxon>
        <taxon>Sanghuangporus</taxon>
    </lineage>
</organism>
<dbReference type="PANTHER" id="PTHR12860:SF0">
    <property type="entry name" value="SIGNAL RECOGNITION PARTICLE SUBUNIT SRP68"/>
    <property type="match status" value="1"/>
</dbReference>
<proteinExistence type="inferred from homology"/>
<dbReference type="Pfam" id="PF16969">
    <property type="entry name" value="SRP68"/>
    <property type="match status" value="1"/>
</dbReference>
<dbReference type="InterPro" id="IPR038253">
    <property type="entry name" value="SRP68_N_sf"/>
</dbReference>
<accession>A0A9Q5I041</accession>
<dbReference type="PANTHER" id="PTHR12860">
    <property type="entry name" value="SIGNAL RECOGNITION PARTICLE 68 KDA PROTEIN"/>
    <property type="match status" value="1"/>
</dbReference>
<evidence type="ECO:0000256" key="11">
    <source>
        <dbReference type="SAM" id="MobiDB-lite"/>
    </source>
</evidence>
<reference evidence="12" key="1">
    <citation type="submission" date="2016-06" db="EMBL/GenBank/DDBJ databases">
        <title>Draft Genome sequence of the fungus Inonotus baumii.</title>
        <authorList>
            <person name="Zhu H."/>
            <person name="Lin W."/>
        </authorList>
    </citation>
    <scope>NUCLEOTIDE SEQUENCE</scope>
    <source>
        <strain evidence="12">821</strain>
    </source>
</reference>
<feature type="region of interest" description="Disordered" evidence="11">
    <location>
        <begin position="609"/>
        <end position="628"/>
    </location>
</feature>
<evidence type="ECO:0000256" key="8">
    <source>
        <dbReference type="ARBA" id="ARBA00023274"/>
    </source>
</evidence>
<sequence length="642" mass="72015">MMSKPDNNSIQFRALQLANQHRNAYGLRYNDFTRYRKHCGNRTHRLRSSLKMTHGKGRDFKKLPPITLENIKPGHLELLLFETERAWAYSQDLYTASIQNKKHETKLRHIATGRFRRAIHWCTQLLSHCQALHAAQRISAENLLEVNAYTLMLSGRFLRFRNEYEDALDQLCVARDILDLLADCAESSKDQALATLFSDEISPEIRYCAHQLGQKDSYDIDRVVKEVAPKRRDALVDGYAGLVKRLRTEGHGDATIQGRKRLQELVWEGQRIPVRNPELVGVLLRVQDAEGTLKAKTSTDEKEDADAEVKQQGKKRHHKTRKGVAAFDAILAALSDAEEATGGSTTSSPSSRDIHFLHDYIVYNLLSRRVERDLTLISALISSSQSPRKHTEKSTSKKDSKDPAGAGEDVDDGARRGGDLTDARVNPAIVKLLDTVVQSLEHMRSLSIVEEAPDLATAVEARLAFTKSRRCVYLARSYAAVKQYAQALALCQRSHIYIREASSTLSVSSPAPHASFYPLTLTEVNSLEQLLLNDEERLKRDWFAYNGGTPTARRDTSKKPLFFDIALNHVLLDIERLQERAGLAVSPKRNEKVAQETPRATVTPVAKAKMEEIERPATPEPAVSSRAGGGLSSLLGGWWGRK</sequence>
<evidence type="ECO:0000256" key="1">
    <source>
        <dbReference type="ARBA" id="ARBA00004496"/>
    </source>
</evidence>
<dbReference type="GO" id="GO:0005730">
    <property type="term" value="C:nucleolus"/>
    <property type="evidence" value="ECO:0007669"/>
    <property type="project" value="UniProtKB-SubCell"/>
</dbReference>
<comment type="similarity">
    <text evidence="3 10">Belongs to the SRP68 family.</text>
</comment>
<gene>
    <name evidence="12" type="ORF">A7U60_g3597</name>
</gene>
<dbReference type="GO" id="GO:0008312">
    <property type="term" value="F:7S RNA binding"/>
    <property type="evidence" value="ECO:0007669"/>
    <property type="project" value="InterPro"/>
</dbReference>
<feature type="compositionally biased region" description="Basic residues" evidence="11">
    <location>
        <begin position="312"/>
        <end position="321"/>
    </location>
</feature>
<comment type="caution">
    <text evidence="12">The sequence shown here is derived from an EMBL/GenBank/DDBJ whole genome shotgun (WGS) entry which is preliminary data.</text>
</comment>
<keyword evidence="6 10" id="KW-0733">Signal recognition particle</keyword>
<dbReference type="Gene3D" id="1.10.3450.40">
    <property type="entry name" value="Signal recognition particle, SRP68 subunit, RNA-binding domain"/>
    <property type="match status" value="1"/>
</dbReference>
<evidence type="ECO:0000313" key="12">
    <source>
        <dbReference type="EMBL" id="OCB89230.1"/>
    </source>
</evidence>
<keyword evidence="4 10" id="KW-0963">Cytoplasm</keyword>
<evidence type="ECO:0000256" key="3">
    <source>
        <dbReference type="ARBA" id="ARBA00009352"/>
    </source>
</evidence>
<comment type="subcellular location">
    <subcellularLocation>
        <location evidence="1 10">Cytoplasm</location>
    </subcellularLocation>
    <subcellularLocation>
        <location evidence="2">Nucleus</location>
        <location evidence="2">Nucleolus</location>
    </subcellularLocation>
</comment>
<protein>
    <recommendedName>
        <fullName evidence="9 10">Signal recognition particle subunit SRP68</fullName>
        <shortName evidence="10">SRP68</shortName>
    </recommendedName>
</protein>
<dbReference type="PIRSF" id="PIRSF038995">
    <property type="entry name" value="SRP68"/>
    <property type="match status" value="1"/>
</dbReference>
<keyword evidence="8 10" id="KW-0687">Ribonucleoprotein</keyword>
<evidence type="ECO:0000256" key="4">
    <source>
        <dbReference type="ARBA" id="ARBA00022490"/>
    </source>
</evidence>
<dbReference type="AlphaFoldDB" id="A0A9Q5I041"/>
<dbReference type="GO" id="GO:0005047">
    <property type="term" value="F:signal recognition particle binding"/>
    <property type="evidence" value="ECO:0007669"/>
    <property type="project" value="InterPro"/>
</dbReference>